<dbReference type="Proteomes" id="UP000444721">
    <property type="component" value="Unassembled WGS sequence"/>
</dbReference>
<dbReference type="InterPro" id="IPR020849">
    <property type="entry name" value="Small_GTPase_Ras-type"/>
</dbReference>
<evidence type="ECO:0000313" key="5">
    <source>
        <dbReference type="Proteomes" id="UP000444721"/>
    </source>
</evidence>
<dbReference type="RefSeq" id="XP_044563974.1">
    <property type="nucleotide sequence ID" value="XM_044704707.1"/>
</dbReference>
<keyword evidence="5" id="KW-1185">Reference proteome</keyword>
<evidence type="ECO:0000256" key="1">
    <source>
        <dbReference type="ARBA" id="ARBA00022741"/>
    </source>
</evidence>
<dbReference type="PROSITE" id="PS51421">
    <property type="entry name" value="RAS"/>
    <property type="match status" value="1"/>
</dbReference>
<dbReference type="SUPFAM" id="SSF52540">
    <property type="entry name" value="P-loop containing nucleoside triphosphate hydrolases"/>
    <property type="match status" value="1"/>
</dbReference>
<feature type="compositionally biased region" description="Basic and acidic residues" evidence="3">
    <location>
        <begin position="17"/>
        <end position="36"/>
    </location>
</feature>
<dbReference type="PANTHER" id="PTHR24070">
    <property type="entry name" value="RAS, DI-RAS, AND RHEB FAMILY MEMBERS OF SMALL GTPASE SUPERFAMILY"/>
    <property type="match status" value="1"/>
</dbReference>
<dbReference type="VEuPathDB" id="AmoebaDB:NfTy_054070"/>
<organism evidence="4 5">
    <name type="scientific">Naegleria fowleri</name>
    <name type="common">Brain eating amoeba</name>
    <dbReference type="NCBI Taxonomy" id="5763"/>
    <lineage>
        <taxon>Eukaryota</taxon>
        <taxon>Discoba</taxon>
        <taxon>Heterolobosea</taxon>
        <taxon>Tetramitia</taxon>
        <taxon>Eutetramitia</taxon>
        <taxon>Vahlkampfiidae</taxon>
        <taxon>Naegleria</taxon>
    </lineage>
</organism>
<dbReference type="PROSITE" id="PS51420">
    <property type="entry name" value="RHO"/>
    <property type="match status" value="1"/>
</dbReference>
<dbReference type="EMBL" id="VFQX01000027">
    <property type="protein sequence ID" value="KAF0979261.1"/>
    <property type="molecule type" value="Genomic_DNA"/>
</dbReference>
<dbReference type="NCBIfam" id="TIGR00231">
    <property type="entry name" value="small_GTP"/>
    <property type="match status" value="1"/>
</dbReference>
<dbReference type="SMART" id="SM00175">
    <property type="entry name" value="RAB"/>
    <property type="match status" value="1"/>
</dbReference>
<dbReference type="GO" id="GO:0003924">
    <property type="term" value="F:GTPase activity"/>
    <property type="evidence" value="ECO:0007669"/>
    <property type="project" value="InterPro"/>
</dbReference>
<dbReference type="InterPro" id="IPR027417">
    <property type="entry name" value="P-loop_NTPase"/>
</dbReference>
<dbReference type="GO" id="GO:0016020">
    <property type="term" value="C:membrane"/>
    <property type="evidence" value="ECO:0007669"/>
    <property type="project" value="InterPro"/>
</dbReference>
<proteinExistence type="predicted"/>
<dbReference type="OrthoDB" id="10329250at2759"/>
<keyword evidence="1" id="KW-0547">Nucleotide-binding</keyword>
<feature type="region of interest" description="Disordered" evidence="3">
    <location>
        <begin position="1"/>
        <end position="73"/>
    </location>
</feature>
<evidence type="ECO:0000256" key="3">
    <source>
        <dbReference type="SAM" id="MobiDB-lite"/>
    </source>
</evidence>
<feature type="compositionally biased region" description="Polar residues" evidence="3">
    <location>
        <begin position="1"/>
        <end position="15"/>
    </location>
</feature>
<name>A0A6A5BXM7_NAEFO</name>
<dbReference type="SMART" id="SM00173">
    <property type="entry name" value="RAS"/>
    <property type="match status" value="1"/>
</dbReference>
<dbReference type="PRINTS" id="PR00449">
    <property type="entry name" value="RASTRNSFRMNG"/>
</dbReference>
<comment type="caution">
    <text evidence="4">The sequence shown here is derived from an EMBL/GenBank/DDBJ whole genome shotgun (WGS) entry which is preliminary data.</text>
</comment>
<protein>
    <submittedName>
        <fullName evidence="4">Uncharacterized protein</fullName>
    </submittedName>
</protein>
<dbReference type="Pfam" id="PF00071">
    <property type="entry name" value="Ras"/>
    <property type="match status" value="1"/>
</dbReference>
<feature type="compositionally biased region" description="Basic residues" evidence="3">
    <location>
        <begin position="37"/>
        <end position="46"/>
    </location>
</feature>
<dbReference type="SMART" id="SM00174">
    <property type="entry name" value="RHO"/>
    <property type="match status" value="1"/>
</dbReference>
<dbReference type="AlphaFoldDB" id="A0A6A5BXM7"/>
<dbReference type="InterPro" id="IPR001806">
    <property type="entry name" value="Small_GTPase"/>
</dbReference>
<dbReference type="InterPro" id="IPR005225">
    <property type="entry name" value="Small_GTP-bd"/>
</dbReference>
<dbReference type="GO" id="GO:0005525">
    <property type="term" value="F:GTP binding"/>
    <property type="evidence" value="ECO:0007669"/>
    <property type="project" value="UniProtKB-KW"/>
</dbReference>
<sequence length="292" mass="33570">MMILTTSQPSEYSIISKTKEMTEKKKSPSSSKDKAVDKKKKKHPSKKKQDLSSKEKSHHHHHDKYYSNNSLQTSTSEAQQKVYKIGMLGDAGVGKASLCVEFTKSRKVRASRPSAYDPTDERRFYQILQIEDESVTVQIINNSGQEMMSAVEDIYYSKCLGFLIIFAVDDRESFHNATTRHFEKILRVKDAEDNEDVPHNIPIILVGNKADVDPSQRKISKEEAIQFCNRKFLKYIETSAIEHSNIYEAFEMIVREIIESNFIEGMKSKLKDQDTKYISSRSSRNKHSCNIL</sequence>
<evidence type="ECO:0000256" key="2">
    <source>
        <dbReference type="ARBA" id="ARBA00023134"/>
    </source>
</evidence>
<evidence type="ECO:0000313" key="4">
    <source>
        <dbReference type="EMBL" id="KAF0979261.1"/>
    </source>
</evidence>
<dbReference type="VEuPathDB" id="AmoebaDB:NF0109710"/>
<gene>
    <name evidence="4" type="ORF">FDP41_001604</name>
</gene>
<dbReference type="PROSITE" id="PS51419">
    <property type="entry name" value="RAB"/>
    <property type="match status" value="1"/>
</dbReference>
<dbReference type="VEuPathDB" id="AmoebaDB:FDP41_001604"/>
<accession>A0A6A5BXM7</accession>
<dbReference type="GeneID" id="68108822"/>
<dbReference type="GO" id="GO:0007165">
    <property type="term" value="P:signal transduction"/>
    <property type="evidence" value="ECO:0007669"/>
    <property type="project" value="InterPro"/>
</dbReference>
<reference evidence="4 5" key="1">
    <citation type="journal article" date="2019" name="Sci. Rep.">
        <title>Nanopore sequencing improves the draft genome of the human pathogenic amoeba Naegleria fowleri.</title>
        <authorList>
            <person name="Liechti N."/>
            <person name="Schurch N."/>
            <person name="Bruggmann R."/>
            <person name="Wittwer M."/>
        </authorList>
    </citation>
    <scope>NUCLEOTIDE SEQUENCE [LARGE SCALE GENOMIC DNA]</scope>
    <source>
        <strain evidence="4 5">ATCC 30894</strain>
    </source>
</reference>
<dbReference type="Gene3D" id="3.40.50.300">
    <property type="entry name" value="P-loop containing nucleotide triphosphate hydrolases"/>
    <property type="match status" value="1"/>
</dbReference>
<keyword evidence="2" id="KW-0342">GTP-binding</keyword>